<dbReference type="NCBIfam" id="NF038402">
    <property type="entry name" value="TroA_like"/>
    <property type="match status" value="1"/>
</dbReference>
<evidence type="ECO:0000256" key="2">
    <source>
        <dbReference type="SAM" id="SignalP"/>
    </source>
</evidence>
<dbReference type="GO" id="GO:0071281">
    <property type="term" value="P:cellular response to iron ion"/>
    <property type="evidence" value="ECO:0007669"/>
    <property type="project" value="TreeGrafter"/>
</dbReference>
<gene>
    <name evidence="4" type="ORF">EH55_10270</name>
</gene>
<proteinExistence type="predicted"/>
<sequence>MKFLPRLFLLILMMFVSAHAASAQPKRIVSLTPVGTEILFALGQGENIAGVTNFCDYPPEALKKPKIGGYSEVNFEALLLQETDLLVLQDMHRQFCSDLERLKIPYVIVKQESIEDIYEALSKLGKMCGAERKASEITARMKRGIKAIEEKVRGLPAPTVLLCVSRELSEKNISIFYAAGARTFYNEIIERAGGKNALLREKSGAAYPKISQEGLIAVDPEIIIDLVGERSFYHSMERIDLDEVFSQRYLVGQWLSGAAVRAVRNRRVTVLDGTVYLRPGPRLPVILEAFAKAIHPEVKW</sequence>
<accession>A0A073IUG5</accession>
<dbReference type="RefSeq" id="WP_051682540.1">
    <property type="nucleotide sequence ID" value="NZ_CAMETI010000039.1"/>
</dbReference>
<evidence type="ECO:0000256" key="1">
    <source>
        <dbReference type="ARBA" id="ARBA00022729"/>
    </source>
</evidence>
<feature type="chain" id="PRO_5001690028" description="Fe/B12 periplasmic-binding domain-containing protein" evidence="2">
    <location>
        <begin position="21"/>
        <end position="300"/>
    </location>
</feature>
<dbReference type="InterPro" id="IPR054828">
    <property type="entry name" value="Vit_B12_bind_prot"/>
</dbReference>
<dbReference type="Gene3D" id="3.40.50.1980">
    <property type="entry name" value="Nitrogenase molybdenum iron protein domain"/>
    <property type="match status" value="2"/>
</dbReference>
<evidence type="ECO:0000259" key="3">
    <source>
        <dbReference type="PROSITE" id="PS50983"/>
    </source>
</evidence>
<dbReference type="InterPro" id="IPR002491">
    <property type="entry name" value="ABC_transptr_periplasmic_BD"/>
</dbReference>
<organism evidence="4 5">
    <name type="scientific">Synergistes jonesii</name>
    <dbReference type="NCBI Taxonomy" id="2754"/>
    <lineage>
        <taxon>Bacteria</taxon>
        <taxon>Thermotogati</taxon>
        <taxon>Synergistota</taxon>
        <taxon>Synergistia</taxon>
        <taxon>Synergistales</taxon>
        <taxon>Synergistaceae</taxon>
        <taxon>Synergistes</taxon>
    </lineage>
</organism>
<comment type="caution">
    <text evidence="4">The sequence shown here is derived from an EMBL/GenBank/DDBJ whole genome shotgun (WGS) entry which is preliminary data.</text>
</comment>
<dbReference type="PANTHER" id="PTHR30535:SF34">
    <property type="entry name" value="MOLYBDATE-BINDING PROTEIN MOLA"/>
    <property type="match status" value="1"/>
</dbReference>
<dbReference type="STRING" id="2754.EH55_10270"/>
<dbReference type="OrthoDB" id="9787830at2"/>
<dbReference type="AlphaFoldDB" id="A0A073IUG5"/>
<keyword evidence="1 2" id="KW-0732">Signal</keyword>
<evidence type="ECO:0000313" key="5">
    <source>
        <dbReference type="Proteomes" id="UP000027665"/>
    </source>
</evidence>
<dbReference type="SUPFAM" id="SSF53807">
    <property type="entry name" value="Helical backbone' metal receptor"/>
    <property type="match status" value="1"/>
</dbReference>
<reference evidence="4 5" key="1">
    <citation type="submission" date="2014-04" db="EMBL/GenBank/DDBJ databases">
        <title>Draft Genome Sequence of Synergistes jonesii.</title>
        <authorList>
            <person name="Coil D.A."/>
            <person name="Eisen J.A."/>
            <person name="Holland-Moritz H.E."/>
        </authorList>
    </citation>
    <scope>NUCLEOTIDE SEQUENCE [LARGE SCALE GENOMIC DNA]</scope>
    <source>
        <strain evidence="4 5">78-1</strain>
    </source>
</reference>
<feature type="domain" description="Fe/B12 periplasmic-binding" evidence="3">
    <location>
        <begin position="27"/>
        <end position="298"/>
    </location>
</feature>
<dbReference type="Pfam" id="PF01497">
    <property type="entry name" value="Peripla_BP_2"/>
    <property type="match status" value="1"/>
</dbReference>
<protein>
    <recommendedName>
        <fullName evidence="3">Fe/B12 periplasmic-binding domain-containing protein</fullName>
    </recommendedName>
</protein>
<dbReference type="PROSITE" id="PS50983">
    <property type="entry name" value="FE_B12_PBP"/>
    <property type="match status" value="1"/>
</dbReference>
<feature type="signal peptide" evidence="2">
    <location>
        <begin position="1"/>
        <end position="20"/>
    </location>
</feature>
<dbReference type="Proteomes" id="UP000027665">
    <property type="component" value="Unassembled WGS sequence"/>
</dbReference>
<dbReference type="InterPro" id="IPR050902">
    <property type="entry name" value="ABC_Transporter_SBP"/>
</dbReference>
<keyword evidence="5" id="KW-1185">Reference proteome</keyword>
<name>A0A073IUG5_9BACT</name>
<dbReference type="PANTHER" id="PTHR30535">
    <property type="entry name" value="VITAMIN B12-BINDING PROTEIN"/>
    <property type="match status" value="1"/>
</dbReference>
<evidence type="ECO:0000313" key="4">
    <source>
        <dbReference type="EMBL" id="KEJ93240.1"/>
    </source>
</evidence>
<dbReference type="GeneID" id="90982628"/>
<dbReference type="CDD" id="cd01143">
    <property type="entry name" value="YvrC"/>
    <property type="match status" value="1"/>
</dbReference>
<dbReference type="eggNOG" id="COG0614">
    <property type="taxonomic scope" value="Bacteria"/>
</dbReference>
<dbReference type="EMBL" id="JMKI01000005">
    <property type="protein sequence ID" value="KEJ93240.1"/>
    <property type="molecule type" value="Genomic_DNA"/>
</dbReference>